<evidence type="ECO:0000313" key="3">
    <source>
        <dbReference type="Proteomes" id="UP000288805"/>
    </source>
</evidence>
<dbReference type="InterPro" id="IPR013103">
    <property type="entry name" value="RVT_2"/>
</dbReference>
<dbReference type="EMBL" id="QGNW01000027">
    <property type="protein sequence ID" value="RVX12510.1"/>
    <property type="molecule type" value="Genomic_DNA"/>
</dbReference>
<accession>A0A438JU65</accession>
<proteinExistence type="predicted"/>
<dbReference type="Proteomes" id="UP000288805">
    <property type="component" value="Unassembled WGS sequence"/>
</dbReference>
<dbReference type="Pfam" id="PF07727">
    <property type="entry name" value="RVT_2"/>
    <property type="match status" value="1"/>
</dbReference>
<dbReference type="PANTHER" id="PTHR34222:SF40">
    <property type="match status" value="1"/>
</dbReference>
<feature type="domain" description="Reverse transcriptase Ty1/copia-type" evidence="1">
    <location>
        <begin position="356"/>
        <end position="419"/>
    </location>
</feature>
<reference evidence="2 3" key="1">
    <citation type="journal article" date="2018" name="PLoS Genet.">
        <title>Population sequencing reveals clonal diversity and ancestral inbreeding in the grapevine cultivar Chardonnay.</title>
        <authorList>
            <person name="Roach M.J."/>
            <person name="Johnson D.L."/>
            <person name="Bohlmann J."/>
            <person name="van Vuuren H.J."/>
            <person name="Jones S.J."/>
            <person name="Pretorius I.S."/>
            <person name="Schmidt S.A."/>
            <person name="Borneman A.R."/>
        </authorList>
    </citation>
    <scope>NUCLEOTIDE SEQUENCE [LARGE SCALE GENOMIC DNA]</scope>
    <source>
        <strain evidence="3">cv. Chardonnay</strain>
        <tissue evidence="2">Leaf</tissue>
    </source>
</reference>
<dbReference type="AlphaFoldDB" id="A0A438JU65"/>
<dbReference type="PANTHER" id="PTHR34222">
    <property type="entry name" value="GAG_PRE-INTEGRS DOMAIN-CONTAINING PROTEIN"/>
    <property type="match status" value="1"/>
</dbReference>
<evidence type="ECO:0000259" key="1">
    <source>
        <dbReference type="Pfam" id="PF07727"/>
    </source>
</evidence>
<gene>
    <name evidence="2" type="primary">POLX_2645</name>
    <name evidence="2" type="ORF">CK203_011518</name>
</gene>
<name>A0A438JU65_VITVI</name>
<organism evidence="2 3">
    <name type="scientific">Vitis vinifera</name>
    <name type="common">Grape</name>
    <dbReference type="NCBI Taxonomy" id="29760"/>
    <lineage>
        <taxon>Eukaryota</taxon>
        <taxon>Viridiplantae</taxon>
        <taxon>Streptophyta</taxon>
        <taxon>Embryophyta</taxon>
        <taxon>Tracheophyta</taxon>
        <taxon>Spermatophyta</taxon>
        <taxon>Magnoliopsida</taxon>
        <taxon>eudicotyledons</taxon>
        <taxon>Gunneridae</taxon>
        <taxon>Pentapetalae</taxon>
        <taxon>rosids</taxon>
        <taxon>Vitales</taxon>
        <taxon>Vitaceae</taxon>
        <taxon>Viteae</taxon>
        <taxon>Vitis</taxon>
    </lineage>
</organism>
<comment type="caution">
    <text evidence="2">The sequence shown here is derived from an EMBL/GenBank/DDBJ whole genome shotgun (WGS) entry which is preliminary data.</text>
</comment>
<sequence length="419" mass="47760">MEWSCPIDSTRYQQLLENDCVVDFLESLNKELDDVSGTNNQKRTVFSEVHNEETHCIVMLTNAEILVENSALASRSFQPSGEKLNDKKMEKSCCDHCKRPWHTRETCWKLHGKPLNSKKKADSDGKSFQVTNEASQGHQINWETLPFTKDQLDHLCKLLQNFGETNGKDSLFHNFLDLEESTLVLPILDDKPVVVVEESTLVFPMPENEPATPSEPTPVVPPNNAPDVHVATPIELPVRATTPELEPEIAPERGSFSNPSEETYILGVKSCTKHPMSNFMSYEQLSPSYRAFLSQLSHVEIPKSVQDALNNPKWKEVILEKIRALEKNQTWELLNLPKEKTIVGYKWVFTMKYNSNLNTIKVPLSIAANIDWSLQQLDVKNAFLNGDLEEEVYMDIPPGFNEKFVSKICKLKKSLYRLK</sequence>
<protein>
    <submittedName>
        <fullName evidence="2">Retrovirus-related Pol polyprotein from transposon TNT 1-94</fullName>
    </submittedName>
</protein>
<evidence type="ECO:0000313" key="2">
    <source>
        <dbReference type="EMBL" id="RVX12510.1"/>
    </source>
</evidence>